<accession>A0ACA9SCM2</accession>
<keyword evidence="2" id="KW-1185">Reference proteome</keyword>
<dbReference type="EMBL" id="CAJVQC010107831">
    <property type="protein sequence ID" value="CAG8833954.1"/>
    <property type="molecule type" value="Genomic_DNA"/>
</dbReference>
<protein>
    <submittedName>
        <fullName evidence="1">29695_t:CDS:1</fullName>
    </submittedName>
</protein>
<reference evidence="1" key="1">
    <citation type="submission" date="2021-06" db="EMBL/GenBank/DDBJ databases">
        <authorList>
            <person name="Kallberg Y."/>
            <person name="Tangrot J."/>
            <person name="Rosling A."/>
        </authorList>
    </citation>
    <scope>NUCLEOTIDE SEQUENCE</scope>
    <source>
        <strain evidence="1">MA461A</strain>
    </source>
</reference>
<organism evidence="1 2">
    <name type="scientific">Racocetra persica</name>
    <dbReference type="NCBI Taxonomy" id="160502"/>
    <lineage>
        <taxon>Eukaryota</taxon>
        <taxon>Fungi</taxon>
        <taxon>Fungi incertae sedis</taxon>
        <taxon>Mucoromycota</taxon>
        <taxon>Glomeromycotina</taxon>
        <taxon>Glomeromycetes</taxon>
        <taxon>Diversisporales</taxon>
        <taxon>Gigasporaceae</taxon>
        <taxon>Racocetra</taxon>
    </lineage>
</organism>
<sequence length="107" mass="12561">PVTDNEDIDCNNVNLCDIFTQGPEREVKVASQLDHQLYAIKRRENPEAETNPNWEERNCYLQDKKCEWSRVMCEKDFDIKKEEIKTLGFYSTGFERGSEFGKLHLQG</sequence>
<name>A0ACA9SCM2_9GLOM</name>
<feature type="non-terminal residue" evidence="1">
    <location>
        <position position="107"/>
    </location>
</feature>
<dbReference type="Proteomes" id="UP000789920">
    <property type="component" value="Unassembled WGS sequence"/>
</dbReference>
<comment type="caution">
    <text evidence="1">The sequence shown here is derived from an EMBL/GenBank/DDBJ whole genome shotgun (WGS) entry which is preliminary data.</text>
</comment>
<feature type="non-terminal residue" evidence="1">
    <location>
        <position position="1"/>
    </location>
</feature>
<evidence type="ECO:0000313" key="1">
    <source>
        <dbReference type="EMBL" id="CAG8833954.1"/>
    </source>
</evidence>
<evidence type="ECO:0000313" key="2">
    <source>
        <dbReference type="Proteomes" id="UP000789920"/>
    </source>
</evidence>
<gene>
    <name evidence="1" type="ORF">RPERSI_LOCUS29023</name>
</gene>
<proteinExistence type="predicted"/>